<protein>
    <recommendedName>
        <fullName evidence="3">tRNA (Adenosine(37)-N6)-threonylcarbamoyltransferase complex dimerization subunit type 1 TsaB</fullName>
    </recommendedName>
</protein>
<reference evidence="1" key="1">
    <citation type="submission" date="2022-01" db="EMBL/GenBank/DDBJ databases">
        <title>Microbacterium eymi and Microbacterium rhizovicinus sp. nov., isolated from the rhizospheric soil of Elymus tsukushiensis, a plant native to the Dokdo Islands, Republic of Korea.</title>
        <authorList>
            <person name="Hwang Y.J."/>
        </authorList>
    </citation>
    <scope>NUCLEOTIDE SEQUENCE</scope>
    <source>
        <strain evidence="1">KUDC0405</strain>
    </source>
</reference>
<evidence type="ECO:0000313" key="2">
    <source>
        <dbReference type="Proteomes" id="UP001054811"/>
    </source>
</evidence>
<evidence type="ECO:0008006" key="3">
    <source>
        <dbReference type="Google" id="ProtNLM"/>
    </source>
</evidence>
<organism evidence="1 2">
    <name type="scientific">Microbacterium elymi</name>
    <dbReference type="NCBI Taxonomy" id="2909587"/>
    <lineage>
        <taxon>Bacteria</taxon>
        <taxon>Bacillati</taxon>
        <taxon>Actinomycetota</taxon>
        <taxon>Actinomycetes</taxon>
        <taxon>Micrococcales</taxon>
        <taxon>Microbacteriaceae</taxon>
        <taxon>Microbacterium</taxon>
    </lineage>
</organism>
<gene>
    <name evidence="1" type="ORF">L2X98_22310</name>
</gene>
<dbReference type="Gene3D" id="3.30.420.40">
    <property type="match status" value="1"/>
</dbReference>
<dbReference type="EMBL" id="CP091139">
    <property type="protein sequence ID" value="UUT35892.1"/>
    <property type="molecule type" value="Genomic_DNA"/>
</dbReference>
<dbReference type="RefSeq" id="WP_259612524.1">
    <property type="nucleotide sequence ID" value="NZ_CP091139.2"/>
</dbReference>
<accession>A0ABY5NL43</accession>
<evidence type="ECO:0000313" key="1">
    <source>
        <dbReference type="EMBL" id="UUT35892.1"/>
    </source>
</evidence>
<keyword evidence="2" id="KW-1185">Reference proteome</keyword>
<sequence>MILGIDTSLGTTVAVVEADGVILAQVDSAEPLAHAEVIGTLLERALAEAQAVGGRAGRGEGVGVCVGGCRAASHLLCDCT</sequence>
<dbReference type="Proteomes" id="UP001054811">
    <property type="component" value="Chromosome"/>
</dbReference>
<proteinExistence type="predicted"/>
<name>A0ABY5NL43_9MICO</name>